<dbReference type="CDD" id="cd24032">
    <property type="entry name" value="ASKHA_NBD_TsaB"/>
    <property type="match status" value="1"/>
</dbReference>
<evidence type="ECO:0000313" key="2">
    <source>
        <dbReference type="EMBL" id="KYD27653.1"/>
    </source>
</evidence>
<sequence length="246" mass="27197">MKILAIDTSNMVMGVALVEDDIVKGEIVTNIKKDHSTRVMPAIQSLLKDCGVSPSELELIVVARGPGSYTGVRIGVTIAKTLAWALKIPIVGVSSLEVLAANGRYFSGVIAPFFDARRGQIYTGLYRYNGVQLECIESDRIVLADEWAHKLQERQEKVLFIGADIALYKETFQQQLGDFAEFAPSSLQLPRPGELALLGKNKEKENTHTFVPNYVRLAEAEAKWLAKQKGENKYGDENSISLNDLK</sequence>
<dbReference type="EMBL" id="LQYW01000092">
    <property type="protein sequence ID" value="KYD27653.1"/>
    <property type="molecule type" value="Genomic_DNA"/>
</dbReference>
<feature type="domain" description="Gcp-like" evidence="1">
    <location>
        <begin position="32"/>
        <end position="224"/>
    </location>
</feature>
<dbReference type="Proteomes" id="UP000075324">
    <property type="component" value="Unassembled WGS sequence"/>
</dbReference>
<dbReference type="PANTHER" id="PTHR11735:SF11">
    <property type="entry name" value="TRNA THREONYLCARBAMOYLADENOSINE BIOSYNTHESIS PROTEIN TSAB"/>
    <property type="match status" value="1"/>
</dbReference>
<dbReference type="PANTHER" id="PTHR11735">
    <property type="entry name" value="TRNA N6-ADENOSINE THREONYLCARBAMOYLTRANSFERASE"/>
    <property type="match status" value="1"/>
</dbReference>
<dbReference type="Gene3D" id="3.30.420.40">
    <property type="match status" value="2"/>
</dbReference>
<gene>
    <name evidence="2" type="ORF">B4110_0261</name>
</gene>
<accession>A0A150MT71</accession>
<dbReference type="GeneID" id="94898137"/>
<evidence type="ECO:0000313" key="3">
    <source>
        <dbReference type="Proteomes" id="UP000075324"/>
    </source>
</evidence>
<name>A0A150MT71_9BACL</name>
<evidence type="ECO:0000259" key="1">
    <source>
        <dbReference type="Pfam" id="PF00814"/>
    </source>
</evidence>
<dbReference type="RefSeq" id="WP_062678533.1">
    <property type="nucleotide sequence ID" value="NZ_CP070511.1"/>
</dbReference>
<reference evidence="2 3" key="1">
    <citation type="submission" date="2016-01" db="EMBL/GenBank/DDBJ databases">
        <title>Draft Genome Sequences of Seven Thermophilic Sporeformers Isolated from Foods.</title>
        <authorList>
            <person name="Berendsen E.M."/>
            <person name="Wells-Bennik M.H."/>
            <person name="Krawcyk A.O."/>
            <person name="De Jong A."/>
            <person name="Holsappel S."/>
            <person name="Eijlander R.T."/>
            <person name="Kuipers O.P."/>
        </authorList>
    </citation>
    <scope>NUCLEOTIDE SEQUENCE [LARGE SCALE GENOMIC DNA]</scope>
    <source>
        <strain evidence="2 3">B4110</strain>
    </source>
</reference>
<dbReference type="SUPFAM" id="SSF53067">
    <property type="entry name" value="Actin-like ATPase domain"/>
    <property type="match status" value="2"/>
</dbReference>
<dbReference type="InterPro" id="IPR022496">
    <property type="entry name" value="T6A_TsaB"/>
</dbReference>
<dbReference type="PATRIC" id="fig|153151.4.peg.254"/>
<proteinExistence type="predicted"/>
<dbReference type="AlphaFoldDB" id="A0A150MT71"/>
<dbReference type="InterPro" id="IPR000905">
    <property type="entry name" value="Gcp-like_dom"/>
</dbReference>
<comment type="caution">
    <text evidence="2">The sequence shown here is derived from an EMBL/GenBank/DDBJ whole genome shotgun (WGS) entry which is preliminary data.</text>
</comment>
<dbReference type="NCBIfam" id="TIGR03725">
    <property type="entry name" value="T6A_YeaZ"/>
    <property type="match status" value="1"/>
</dbReference>
<dbReference type="GO" id="GO:0002949">
    <property type="term" value="P:tRNA threonylcarbamoyladenosine modification"/>
    <property type="evidence" value="ECO:0007669"/>
    <property type="project" value="InterPro"/>
</dbReference>
<organism evidence="2 3">
    <name type="scientific">Parageobacillus toebii</name>
    <dbReference type="NCBI Taxonomy" id="153151"/>
    <lineage>
        <taxon>Bacteria</taxon>
        <taxon>Bacillati</taxon>
        <taxon>Bacillota</taxon>
        <taxon>Bacilli</taxon>
        <taxon>Bacillales</taxon>
        <taxon>Anoxybacillaceae</taxon>
        <taxon>Parageobacillus</taxon>
    </lineage>
</organism>
<dbReference type="InterPro" id="IPR043129">
    <property type="entry name" value="ATPase_NBD"/>
</dbReference>
<dbReference type="Pfam" id="PF00814">
    <property type="entry name" value="TsaD"/>
    <property type="match status" value="1"/>
</dbReference>
<dbReference type="GO" id="GO:0005829">
    <property type="term" value="C:cytosol"/>
    <property type="evidence" value="ECO:0007669"/>
    <property type="project" value="TreeGrafter"/>
</dbReference>
<protein>
    <recommendedName>
        <fullName evidence="1">Gcp-like domain-containing protein</fullName>
    </recommendedName>
</protein>